<dbReference type="RefSeq" id="YP_009046038.1">
    <property type="nucleotide sequence ID" value="NC_024446.1"/>
</dbReference>
<dbReference type="EMBL" id="KJ859677">
    <property type="protein sequence ID" value="AID46780.1"/>
    <property type="molecule type" value="Genomic_DNA"/>
</dbReference>
<reference evidence="1 2" key="1">
    <citation type="journal article" date="2014" name="BMC Genomics">
        <title>The complete genome sequences of poxviruses isolated from a penguin and a pigeon in South Africa and comparison to other sequenced avipoxviruses.</title>
        <authorList>
            <person name="Offerman K."/>
            <person name="Carulei O."/>
            <person name="van der Walt A.P."/>
            <person name="Douglass N."/>
            <person name="Williamson A.L."/>
        </authorList>
    </citation>
    <scope>NUCLEOTIDE SEQUENCE [LARGE SCALE GENOMIC DNA]</scope>
    <source>
        <strain evidence="1">PSan92</strain>
    </source>
</reference>
<accession>A0A068EGQ1</accession>
<evidence type="ECO:0000313" key="1">
    <source>
        <dbReference type="EMBL" id="AID46780.1"/>
    </source>
</evidence>
<evidence type="ECO:0000313" key="2">
    <source>
        <dbReference type="Proteomes" id="UP000140838"/>
    </source>
</evidence>
<keyword evidence="2" id="KW-1185">Reference proteome</keyword>
<sequence>MDIIIKQLEHDKDVINYINEIKDLCSCHTMFPNSINFIMRKLLNLRDTSNIIGMFRLNKKNNCIHHIKSGDEIIIYGSYIDSSGLTIRVSTSTSTRFTYIDMLSIIAIKCNTDYLIECITNNDFEVVIFGIRKII</sequence>
<organism evidence="1 2">
    <name type="scientific">Penguinpox virus</name>
    <dbReference type="NCBI Taxonomy" id="648998"/>
    <lineage>
        <taxon>Viruses</taxon>
        <taxon>Varidnaviria</taxon>
        <taxon>Bamfordvirae</taxon>
        <taxon>Nucleocytoviricota</taxon>
        <taxon>Pokkesviricetes</taxon>
        <taxon>Chitovirales</taxon>
        <taxon>Poxviridae</taxon>
        <taxon>Chordopoxvirinae</taxon>
        <taxon>Avipoxvirus</taxon>
        <taxon>Avipoxvirus penguinpox</taxon>
    </lineage>
</organism>
<dbReference type="Proteomes" id="UP000140838">
    <property type="component" value="Genome"/>
</dbReference>
<protein>
    <submittedName>
        <fullName evidence="1">Uncharacterized protein</fullName>
    </submittedName>
</protein>
<dbReference type="GeneID" id="19738043"/>
<name>A0A068EGQ1_9POXV</name>
<gene>
    <name evidence="1" type="ORF">pepv_040</name>
</gene>
<dbReference type="KEGG" id="vg:19738043"/>
<proteinExistence type="predicted"/>